<keyword evidence="3" id="KW-1185">Reference proteome</keyword>
<reference evidence="2 3" key="1">
    <citation type="submission" date="2019-12" db="EMBL/GenBank/DDBJ databases">
        <title>Complete genome sequence of Algicella marina strain 9Alg 56(T) isolated from the red alga Tichocarpus crinitus.</title>
        <authorList>
            <person name="Kim S.-G."/>
            <person name="Nedashkovskaya O.I."/>
        </authorList>
    </citation>
    <scope>NUCLEOTIDE SEQUENCE [LARGE SCALE GENOMIC DNA]</scope>
    <source>
        <strain evidence="2 3">9Alg 56</strain>
    </source>
</reference>
<dbReference type="AlphaFoldDB" id="A0A6P1T6W1"/>
<sequence length="392" mass="41687">MNRRKLLKTSLFLGCSAAANPLVTPMTFAAAPWDNRLVVIVLRGAMDGLDAVQPYGDKNYAGLRKTLKGGEAGGASDLDGFFALHPKLNGLMPLWKSGELAFAHAVSTPYRDKRSHFDGQDLLENGGSSADGGLTPGKDGWLNRMLSLVPGTTSETALAVGRENPLILQGDAPAASWSPDADLDLSPQAELLLNAIYKNDPLFAEASEMAVSLSEGRDAPDGMKANQAVRAKALAGFAAERLNMDSRIAAFSIGGWDSHIRQASVIGKALGELETAILTLKQGLGANWQKTAVLCMTEFGRTVRENGNRGTDHGTGGAMVLAGGALKGGKVHGQWPGLASADLYRDRDLMPTNDVRRFAGWAMRDLFGLEKAELERTVFPGVEFGNDPKLLA</sequence>
<proteinExistence type="predicted"/>
<evidence type="ECO:0000313" key="2">
    <source>
        <dbReference type="EMBL" id="QHQ37420.1"/>
    </source>
</evidence>
<dbReference type="Pfam" id="PF07394">
    <property type="entry name" value="DUF1501"/>
    <property type="match status" value="1"/>
</dbReference>
<evidence type="ECO:0000256" key="1">
    <source>
        <dbReference type="SAM" id="SignalP"/>
    </source>
</evidence>
<dbReference type="PANTHER" id="PTHR43737:SF1">
    <property type="entry name" value="DUF1501 DOMAIN-CONTAINING PROTEIN"/>
    <property type="match status" value="1"/>
</dbReference>
<dbReference type="Proteomes" id="UP000464495">
    <property type="component" value="Chromosome"/>
</dbReference>
<dbReference type="PANTHER" id="PTHR43737">
    <property type="entry name" value="BLL7424 PROTEIN"/>
    <property type="match status" value="1"/>
</dbReference>
<organism evidence="2 3">
    <name type="scientific">Algicella marina</name>
    <dbReference type="NCBI Taxonomy" id="2683284"/>
    <lineage>
        <taxon>Bacteria</taxon>
        <taxon>Pseudomonadati</taxon>
        <taxon>Pseudomonadota</taxon>
        <taxon>Alphaproteobacteria</taxon>
        <taxon>Rhodobacterales</taxon>
        <taxon>Paracoccaceae</taxon>
        <taxon>Algicella</taxon>
    </lineage>
</organism>
<keyword evidence="1" id="KW-0732">Signal</keyword>
<feature type="signal peptide" evidence="1">
    <location>
        <begin position="1"/>
        <end position="21"/>
    </location>
</feature>
<dbReference type="EMBL" id="CP046620">
    <property type="protein sequence ID" value="QHQ37420.1"/>
    <property type="molecule type" value="Genomic_DNA"/>
</dbReference>
<dbReference type="KEGG" id="amaq:GO499_13320"/>
<name>A0A6P1T6W1_9RHOB</name>
<accession>A0A6P1T6W1</accession>
<gene>
    <name evidence="2" type="ORF">GO499_13320</name>
</gene>
<feature type="chain" id="PRO_5027088874" evidence="1">
    <location>
        <begin position="22"/>
        <end position="392"/>
    </location>
</feature>
<evidence type="ECO:0000313" key="3">
    <source>
        <dbReference type="Proteomes" id="UP000464495"/>
    </source>
</evidence>
<dbReference type="InterPro" id="IPR010869">
    <property type="entry name" value="DUF1501"/>
</dbReference>
<protein>
    <submittedName>
        <fullName evidence="2">DUF1501 domain-containing protein</fullName>
    </submittedName>
</protein>